<proteinExistence type="predicted"/>
<protein>
    <submittedName>
        <fullName evidence="1">Uncharacterized protein</fullName>
    </submittedName>
</protein>
<organism evidence="1 2">
    <name type="scientific">Datura stramonium</name>
    <name type="common">Jimsonweed</name>
    <name type="synonym">Common thornapple</name>
    <dbReference type="NCBI Taxonomy" id="4076"/>
    <lineage>
        <taxon>Eukaryota</taxon>
        <taxon>Viridiplantae</taxon>
        <taxon>Streptophyta</taxon>
        <taxon>Embryophyta</taxon>
        <taxon>Tracheophyta</taxon>
        <taxon>Spermatophyta</taxon>
        <taxon>Magnoliopsida</taxon>
        <taxon>eudicotyledons</taxon>
        <taxon>Gunneridae</taxon>
        <taxon>Pentapetalae</taxon>
        <taxon>asterids</taxon>
        <taxon>lamiids</taxon>
        <taxon>Solanales</taxon>
        <taxon>Solanaceae</taxon>
        <taxon>Solanoideae</taxon>
        <taxon>Datureae</taxon>
        <taxon>Datura</taxon>
    </lineage>
</organism>
<evidence type="ECO:0000313" key="2">
    <source>
        <dbReference type="Proteomes" id="UP000823775"/>
    </source>
</evidence>
<evidence type="ECO:0000313" key="1">
    <source>
        <dbReference type="EMBL" id="MCD9645806.1"/>
    </source>
</evidence>
<dbReference type="EMBL" id="JACEIK010004556">
    <property type="protein sequence ID" value="MCD9645806.1"/>
    <property type="molecule type" value="Genomic_DNA"/>
</dbReference>
<gene>
    <name evidence="1" type="ORF">HAX54_035062</name>
</gene>
<dbReference type="Proteomes" id="UP000823775">
    <property type="component" value="Unassembled WGS sequence"/>
</dbReference>
<comment type="caution">
    <text evidence="1">The sequence shown here is derived from an EMBL/GenBank/DDBJ whole genome shotgun (WGS) entry which is preliminary data.</text>
</comment>
<feature type="non-terminal residue" evidence="1">
    <location>
        <position position="1"/>
    </location>
</feature>
<sequence length="67" mass="7184">DFYSGQVKMIDREEDGFCLIPQNFSRNKDVEVEDIVGGGDAPALEDIVAVPDPSPIHALVVNVSIAA</sequence>
<name>A0ABS8VEZ3_DATST</name>
<accession>A0ABS8VEZ3</accession>
<keyword evidence="2" id="KW-1185">Reference proteome</keyword>
<reference evidence="1 2" key="1">
    <citation type="journal article" date="2021" name="BMC Genomics">
        <title>Datura genome reveals duplications of psychoactive alkaloid biosynthetic genes and high mutation rate following tissue culture.</title>
        <authorList>
            <person name="Rajewski A."/>
            <person name="Carter-House D."/>
            <person name="Stajich J."/>
            <person name="Litt A."/>
        </authorList>
    </citation>
    <scope>NUCLEOTIDE SEQUENCE [LARGE SCALE GENOMIC DNA]</scope>
    <source>
        <strain evidence="1">AR-01</strain>
    </source>
</reference>